<evidence type="ECO:0000256" key="1">
    <source>
        <dbReference type="SAM" id="Phobius"/>
    </source>
</evidence>
<dbReference type="eggNOG" id="ENOG5033XZS">
    <property type="taxonomic scope" value="Bacteria"/>
</dbReference>
<feature type="transmembrane region" description="Helical" evidence="1">
    <location>
        <begin position="176"/>
        <end position="197"/>
    </location>
</feature>
<feature type="transmembrane region" description="Helical" evidence="1">
    <location>
        <begin position="49"/>
        <end position="70"/>
    </location>
</feature>
<dbReference type="HOGENOM" id="CLU_099838_0_0_9"/>
<evidence type="ECO:0000313" key="2">
    <source>
        <dbReference type="EMBL" id="EEG32322.1"/>
    </source>
</evidence>
<keyword evidence="1" id="KW-1133">Transmembrane helix</keyword>
<gene>
    <name evidence="2" type="ORF">CLOSTMETH_00060</name>
</gene>
<feature type="transmembrane region" description="Helical" evidence="1">
    <location>
        <begin position="147"/>
        <end position="164"/>
    </location>
</feature>
<reference evidence="2 3" key="1">
    <citation type="submission" date="2009-01" db="EMBL/GenBank/DDBJ databases">
        <authorList>
            <person name="Fulton L."/>
            <person name="Clifton S."/>
            <person name="Fulton B."/>
            <person name="Xu J."/>
            <person name="Minx P."/>
            <person name="Pepin K.H."/>
            <person name="Johnson M."/>
            <person name="Bhonagiri V."/>
            <person name="Nash W.E."/>
            <person name="Mardis E.R."/>
            <person name="Wilson R.K."/>
        </authorList>
    </citation>
    <scope>NUCLEOTIDE SEQUENCE [LARGE SCALE GENOMIC DNA]</scope>
    <source>
        <strain evidence="2 3">DSM 5476</strain>
    </source>
</reference>
<sequence>MAREVFSKGEDNMEVIPSRVLNELYIYLDIGFLLLLLGILLFTKRYLAAIAGLCGGLLYFLVDYGGFYLLLGTRTVEGADPFWFLLWMSMSYGFTNFVWIWLWLDRDGHTLEWTLLIVSGWVATALLSQNFGQGFGTISIARGTGSYHGIMALILFVGYALLCLHNIRGKGEKINLVWLLATGILVQFSWEAVLLITGIRAQGLGPLIVDSLIETNLGLPYLYLIHRAISRRFREDTKRIPS</sequence>
<keyword evidence="1" id="KW-0812">Transmembrane</keyword>
<feature type="transmembrane region" description="Helical" evidence="1">
    <location>
        <begin position="82"/>
        <end position="104"/>
    </location>
</feature>
<reference evidence="2 3" key="2">
    <citation type="submission" date="2009-02" db="EMBL/GenBank/DDBJ databases">
        <title>Draft genome sequence of Clostridium methylpentosum (DSM 5476).</title>
        <authorList>
            <person name="Sudarsanam P."/>
            <person name="Ley R."/>
            <person name="Guruge J."/>
            <person name="Turnbaugh P.J."/>
            <person name="Mahowald M."/>
            <person name="Liep D."/>
            <person name="Gordon J."/>
        </authorList>
    </citation>
    <scope>NUCLEOTIDE SEQUENCE [LARGE SCALE GENOMIC DNA]</scope>
    <source>
        <strain evidence="2 3">DSM 5476</strain>
    </source>
</reference>
<accession>C0E888</accession>
<feature type="transmembrane region" description="Helical" evidence="1">
    <location>
        <begin position="111"/>
        <end position="127"/>
    </location>
</feature>
<keyword evidence="3" id="KW-1185">Reference proteome</keyword>
<keyword evidence="1" id="KW-0472">Membrane</keyword>
<comment type="caution">
    <text evidence="2">The sequence shown here is derived from an EMBL/GenBank/DDBJ whole genome shotgun (WGS) entry which is preliminary data.</text>
</comment>
<dbReference type="STRING" id="537013.CLOSTMETH_00060"/>
<organism evidence="2 3">
    <name type="scientific">[Clostridium] methylpentosum DSM 5476</name>
    <dbReference type="NCBI Taxonomy" id="537013"/>
    <lineage>
        <taxon>Bacteria</taxon>
        <taxon>Bacillati</taxon>
        <taxon>Bacillota</taxon>
        <taxon>Clostridia</taxon>
        <taxon>Eubacteriales</taxon>
        <taxon>Oscillospiraceae</taxon>
        <taxon>Oscillospiraceae incertae sedis</taxon>
    </lineage>
</organism>
<feature type="transmembrane region" description="Helical" evidence="1">
    <location>
        <begin position="203"/>
        <end position="224"/>
    </location>
</feature>
<name>C0E888_9FIRM</name>
<proteinExistence type="predicted"/>
<evidence type="ECO:0000313" key="3">
    <source>
        <dbReference type="Proteomes" id="UP000003340"/>
    </source>
</evidence>
<dbReference type="EMBL" id="ACEC01000002">
    <property type="protein sequence ID" value="EEG32322.1"/>
    <property type="molecule type" value="Genomic_DNA"/>
</dbReference>
<dbReference type="AlphaFoldDB" id="C0E888"/>
<dbReference type="Proteomes" id="UP000003340">
    <property type="component" value="Unassembled WGS sequence"/>
</dbReference>
<feature type="transmembrane region" description="Helical" evidence="1">
    <location>
        <begin position="24"/>
        <end position="42"/>
    </location>
</feature>
<protein>
    <submittedName>
        <fullName evidence="2">Uncharacterized protein</fullName>
    </submittedName>
</protein>